<dbReference type="Proteomes" id="UP000183994">
    <property type="component" value="Unassembled WGS sequence"/>
</dbReference>
<reference evidence="2" key="1">
    <citation type="submission" date="2016-11" db="EMBL/GenBank/DDBJ databases">
        <authorList>
            <person name="Varghese N."/>
            <person name="Submissions S."/>
        </authorList>
    </citation>
    <scope>NUCLEOTIDE SEQUENCE [LARGE SCALE GENOMIC DNA]</scope>
    <source>
        <strain evidence="2">DSM 16219</strain>
    </source>
</reference>
<keyword evidence="2" id="KW-1185">Reference proteome</keyword>
<dbReference type="AlphaFoldDB" id="A0A1M6TQH8"/>
<gene>
    <name evidence="1" type="ORF">SAMN02745216_03719</name>
</gene>
<dbReference type="EMBL" id="FQZU01000028">
    <property type="protein sequence ID" value="SHK59149.1"/>
    <property type="molecule type" value="Genomic_DNA"/>
</dbReference>
<evidence type="ECO:0000313" key="2">
    <source>
        <dbReference type="Proteomes" id="UP000183994"/>
    </source>
</evidence>
<accession>A0A1M6TQH8</accession>
<organism evidence="1 2">
    <name type="scientific">Desulfatibacillum alkenivorans DSM 16219</name>
    <dbReference type="NCBI Taxonomy" id="1121393"/>
    <lineage>
        <taxon>Bacteria</taxon>
        <taxon>Pseudomonadati</taxon>
        <taxon>Thermodesulfobacteriota</taxon>
        <taxon>Desulfobacteria</taxon>
        <taxon>Desulfobacterales</taxon>
        <taxon>Desulfatibacillaceae</taxon>
        <taxon>Desulfatibacillum</taxon>
    </lineage>
</organism>
<name>A0A1M6TQH8_9BACT</name>
<proteinExistence type="predicted"/>
<sequence length="69" mass="8014">MLYDRNLSPRPYKKPGFIQSLPPADHSRFQHFFLAAPFGLRPQALNYDAWASLVYTIGWVNNTKLLSFE</sequence>
<protein>
    <submittedName>
        <fullName evidence="1">Uncharacterized protein</fullName>
    </submittedName>
</protein>
<evidence type="ECO:0000313" key="1">
    <source>
        <dbReference type="EMBL" id="SHK59149.1"/>
    </source>
</evidence>